<keyword evidence="11" id="KW-1185">Reference proteome</keyword>
<keyword evidence="6" id="KW-0493">Microtubule</keyword>
<evidence type="ECO:0000313" key="11">
    <source>
        <dbReference type="Proteomes" id="UP001604336"/>
    </source>
</evidence>
<reference evidence="11" key="1">
    <citation type="submission" date="2024-07" db="EMBL/GenBank/DDBJ databases">
        <title>Two chromosome-level genome assemblies of Korean endemic species Abeliophyllum distichum and Forsythia ovata (Oleaceae).</title>
        <authorList>
            <person name="Jang H."/>
        </authorList>
    </citation>
    <scope>NUCLEOTIDE SEQUENCE [LARGE SCALE GENOMIC DNA]</scope>
</reference>
<name>A0ABD1TFB2_9LAMI</name>
<dbReference type="Pfam" id="PF03999">
    <property type="entry name" value="MAP65_ASE1"/>
    <property type="match status" value="1"/>
</dbReference>
<dbReference type="GO" id="GO:0005874">
    <property type="term" value="C:microtubule"/>
    <property type="evidence" value="ECO:0007669"/>
    <property type="project" value="UniProtKB-KW"/>
</dbReference>
<keyword evidence="4" id="KW-0963">Cytoplasm</keyword>
<dbReference type="EMBL" id="JBFOLK010000005">
    <property type="protein sequence ID" value="KAL2511424.1"/>
    <property type="molecule type" value="Genomic_DNA"/>
</dbReference>
<organism evidence="10 11">
    <name type="scientific">Abeliophyllum distichum</name>
    <dbReference type="NCBI Taxonomy" id="126358"/>
    <lineage>
        <taxon>Eukaryota</taxon>
        <taxon>Viridiplantae</taxon>
        <taxon>Streptophyta</taxon>
        <taxon>Embryophyta</taxon>
        <taxon>Tracheophyta</taxon>
        <taxon>Spermatophyta</taxon>
        <taxon>Magnoliopsida</taxon>
        <taxon>eudicotyledons</taxon>
        <taxon>Gunneridae</taxon>
        <taxon>Pentapetalae</taxon>
        <taxon>asterids</taxon>
        <taxon>lamiids</taxon>
        <taxon>Lamiales</taxon>
        <taxon>Oleaceae</taxon>
        <taxon>Forsythieae</taxon>
        <taxon>Abeliophyllum</taxon>
    </lineage>
</organism>
<dbReference type="InterPro" id="IPR007145">
    <property type="entry name" value="MAP65_Ase1_PRC1"/>
</dbReference>
<evidence type="ECO:0000256" key="9">
    <source>
        <dbReference type="SAM" id="MobiDB-lite"/>
    </source>
</evidence>
<evidence type="ECO:0000313" key="10">
    <source>
        <dbReference type="EMBL" id="KAL2511424.1"/>
    </source>
</evidence>
<evidence type="ECO:0000256" key="8">
    <source>
        <dbReference type="ARBA" id="ARBA00023242"/>
    </source>
</evidence>
<comment type="caution">
    <text evidence="10">The sequence shown here is derived from an EMBL/GenBank/DDBJ whole genome shotgun (WGS) entry which is preliminary data.</text>
</comment>
<evidence type="ECO:0000256" key="7">
    <source>
        <dbReference type="ARBA" id="ARBA00023212"/>
    </source>
</evidence>
<evidence type="ECO:0000256" key="5">
    <source>
        <dbReference type="ARBA" id="ARBA00022553"/>
    </source>
</evidence>
<dbReference type="FunFam" id="1.20.58.1520:FF:000002">
    <property type="entry name" value="65-kDa microtubule-associated protein 6"/>
    <property type="match status" value="1"/>
</dbReference>
<keyword evidence="5" id="KW-0597">Phosphoprotein</keyword>
<feature type="region of interest" description="Disordered" evidence="9">
    <location>
        <begin position="550"/>
        <end position="589"/>
    </location>
</feature>
<dbReference type="PANTHER" id="PTHR19321:SF7">
    <property type="entry name" value="65-KDA MICROTUBULE-ASSOCIATED PROTEIN 3"/>
    <property type="match status" value="1"/>
</dbReference>
<evidence type="ECO:0000256" key="3">
    <source>
        <dbReference type="ARBA" id="ARBA00006187"/>
    </source>
</evidence>
<dbReference type="PANTHER" id="PTHR19321">
    <property type="entry name" value="PROTEIN REGULATOR OF CYTOKINESIS 1 PRC1-RELATED"/>
    <property type="match status" value="1"/>
</dbReference>
<keyword evidence="7" id="KW-0206">Cytoskeleton</keyword>
<feature type="region of interest" description="Disordered" evidence="9">
    <location>
        <begin position="618"/>
        <end position="640"/>
    </location>
</feature>
<dbReference type="Proteomes" id="UP001604336">
    <property type="component" value="Unassembled WGS sequence"/>
</dbReference>
<evidence type="ECO:0000256" key="6">
    <source>
        <dbReference type="ARBA" id="ARBA00022701"/>
    </source>
</evidence>
<comment type="similarity">
    <text evidence="3">Belongs to the MAP65/ASE1 family.</text>
</comment>
<accession>A0ABD1TFB2</accession>
<dbReference type="Gene3D" id="1.20.58.1520">
    <property type="match status" value="1"/>
</dbReference>
<feature type="compositionally biased region" description="Low complexity" evidence="9">
    <location>
        <begin position="497"/>
        <end position="507"/>
    </location>
</feature>
<evidence type="ECO:0000256" key="4">
    <source>
        <dbReference type="ARBA" id="ARBA00022490"/>
    </source>
</evidence>
<dbReference type="GO" id="GO:0005634">
    <property type="term" value="C:nucleus"/>
    <property type="evidence" value="ECO:0007669"/>
    <property type="project" value="UniProtKB-SubCell"/>
</dbReference>
<dbReference type="AlphaFoldDB" id="A0ABD1TFB2"/>
<protein>
    <submittedName>
        <fullName evidence="10">65-kDa microtubule-associated protein 3</fullName>
    </submittedName>
</protein>
<evidence type="ECO:0000256" key="1">
    <source>
        <dbReference type="ARBA" id="ARBA00004123"/>
    </source>
</evidence>
<evidence type="ECO:0000256" key="2">
    <source>
        <dbReference type="ARBA" id="ARBA00004245"/>
    </source>
</evidence>
<proteinExistence type="inferred from homology"/>
<gene>
    <name evidence="10" type="ORF">Adt_17024</name>
</gene>
<feature type="compositionally biased region" description="Low complexity" evidence="9">
    <location>
        <begin position="627"/>
        <end position="640"/>
    </location>
</feature>
<feature type="region of interest" description="Disordered" evidence="9">
    <location>
        <begin position="493"/>
        <end position="514"/>
    </location>
</feature>
<comment type="subcellular location">
    <subcellularLocation>
        <location evidence="2">Cytoplasm</location>
        <location evidence="2">Cytoskeleton</location>
    </subcellularLocation>
    <subcellularLocation>
        <location evidence="1">Nucleus</location>
    </subcellularLocation>
</comment>
<feature type="compositionally biased region" description="Low complexity" evidence="9">
    <location>
        <begin position="552"/>
        <end position="568"/>
    </location>
</feature>
<keyword evidence="8" id="KW-0539">Nucleus</keyword>
<sequence>MYDHQIDQSLHMETTCGSLMSELQKIWNEVGEPDKERDKMLFELEQQCLDAYRRKVDQASHCRAQLKQAIADSEVELECISATLGEQPVRIRQSFGSLKKELQAVMSRLEEMRRKQIERKSQFAEVLKQIHCISKELHGSAEENSFTMVIEDSNLSMNRLEDLHNQLLSLQKEKSDRQKLVLGQLNALKSLCIVVGTDYRLNIHEIHPNLDDSCGTKSISSDTIERLSATINRLKDVKIQRLQRLQDLATTMVELWNLMDIPVEEQTMFQNVTKSIAASEAEIIEPNTLSLDFINHAEAEVLRLQEMKSSKMKEVLLKKRLVLEDICRGAHIVVEEQNSIYFSIETIESGTIDPSYLLDQLEVQISKVKEEAFSRKDILEKVEKWMAACEEECWLEEYNRDDNRYNAGRGTHLILKRAEKARALINKIPGMVETLKSKVKAWEKERGFEFLYDGVGLLSMLEQYHVLKQQKEQERQRQRDQKKLQGQLIAEQEALFGSKPSPSNSGKKNYRPSTGVVTDKRLSLGGAVLRNACTKKAGFSLHSLVKQQTSCSHNSSGKKNISGGNSSNLQPSPIRKPLSPITPNVDSANTQDQNMISAGLQDMENVYKTPLAHPMKNVSGFNECKNPKTMPNTPPTTSMKMQTVMTPATPFHTEDFEYSFEERRAGFHYS</sequence>